<evidence type="ECO:0000313" key="2">
    <source>
        <dbReference type="EMBL" id="GAA0628417.1"/>
    </source>
</evidence>
<dbReference type="EMBL" id="BAAAHE010000032">
    <property type="protein sequence ID" value="GAA0628417.1"/>
    <property type="molecule type" value="Genomic_DNA"/>
</dbReference>
<proteinExistence type="predicted"/>
<name>A0ABN1H427_9ACTN</name>
<evidence type="ECO:0000313" key="3">
    <source>
        <dbReference type="Proteomes" id="UP001500957"/>
    </source>
</evidence>
<comment type="caution">
    <text evidence="2">The sequence shown here is derived from an EMBL/GenBank/DDBJ whole genome shotgun (WGS) entry which is preliminary data.</text>
</comment>
<reference evidence="2 3" key="1">
    <citation type="journal article" date="2019" name="Int. J. Syst. Evol. Microbiol.">
        <title>The Global Catalogue of Microorganisms (GCM) 10K type strain sequencing project: providing services to taxonomists for standard genome sequencing and annotation.</title>
        <authorList>
            <consortium name="The Broad Institute Genomics Platform"/>
            <consortium name="The Broad Institute Genome Sequencing Center for Infectious Disease"/>
            <person name="Wu L."/>
            <person name="Ma J."/>
        </authorList>
    </citation>
    <scope>NUCLEOTIDE SEQUENCE [LARGE SCALE GENOMIC DNA]</scope>
    <source>
        <strain evidence="2 3">JCM 10671</strain>
    </source>
</reference>
<protein>
    <recommendedName>
        <fullName evidence="4">Microcin J25-processing protein McjB C-terminal domain-containing protein</fullName>
    </recommendedName>
</protein>
<dbReference type="Proteomes" id="UP001500957">
    <property type="component" value="Unassembled WGS sequence"/>
</dbReference>
<organism evidence="2 3">
    <name type="scientific">Sporichthya brevicatena</name>
    <dbReference type="NCBI Taxonomy" id="171442"/>
    <lineage>
        <taxon>Bacteria</taxon>
        <taxon>Bacillati</taxon>
        <taxon>Actinomycetota</taxon>
        <taxon>Actinomycetes</taxon>
        <taxon>Sporichthyales</taxon>
        <taxon>Sporichthyaceae</taxon>
        <taxon>Sporichthya</taxon>
    </lineage>
</organism>
<feature type="region of interest" description="Disordered" evidence="1">
    <location>
        <begin position="24"/>
        <end position="45"/>
    </location>
</feature>
<accession>A0ABN1H427</accession>
<evidence type="ECO:0008006" key="4">
    <source>
        <dbReference type="Google" id="ProtNLM"/>
    </source>
</evidence>
<sequence length="188" mass="20940">MSHGVRQPERNFRRQASLLALEAGPPAAGAAQATTGGRGNHNPSEVTRSVDVRATASHFRAALLQTPGLTLPALADFPNGSCGDASELLGQYLRDCGHGEWLLVSAARYDPEYRTHAWLTREDLILDITADQFPEMHAYPVFMQQGSLWHAQWEIDWTASPDIFRMHAFDEVDPAEDYRRLRARADSL</sequence>
<feature type="compositionally biased region" description="Low complexity" evidence="1">
    <location>
        <begin position="24"/>
        <end position="35"/>
    </location>
</feature>
<gene>
    <name evidence="2" type="ORF">GCM10009547_35060</name>
</gene>
<evidence type="ECO:0000256" key="1">
    <source>
        <dbReference type="SAM" id="MobiDB-lite"/>
    </source>
</evidence>
<keyword evidence="3" id="KW-1185">Reference proteome</keyword>